<evidence type="ECO:0000259" key="3">
    <source>
        <dbReference type="Pfam" id="PF00685"/>
    </source>
</evidence>
<dbReference type="PANTHER" id="PTHR10605:SF56">
    <property type="entry name" value="BIFUNCTIONAL HEPARAN SULFATE N-DEACETYLASE_N-SULFOTRANSFERASE"/>
    <property type="match status" value="1"/>
</dbReference>
<dbReference type="AlphaFoldDB" id="A0A1W1XT50"/>
<proteinExistence type="predicted"/>
<name>A0A1W1XT50_9BACT</name>
<dbReference type="InterPro" id="IPR027417">
    <property type="entry name" value="P-loop_NTPase"/>
</dbReference>
<dbReference type="InterPro" id="IPR037359">
    <property type="entry name" value="NST/OST"/>
</dbReference>
<evidence type="ECO:0000313" key="4">
    <source>
        <dbReference type="EMBL" id="SMC26708.1"/>
    </source>
</evidence>
<organism evidence="4 5">
    <name type="scientific">Desulfacinum hydrothermale DSM 13146</name>
    <dbReference type="NCBI Taxonomy" id="1121390"/>
    <lineage>
        <taxon>Bacteria</taxon>
        <taxon>Pseudomonadati</taxon>
        <taxon>Thermodesulfobacteriota</taxon>
        <taxon>Syntrophobacteria</taxon>
        <taxon>Syntrophobacterales</taxon>
        <taxon>Syntrophobacteraceae</taxon>
        <taxon>Desulfacinum</taxon>
    </lineage>
</organism>
<dbReference type="Pfam" id="PF00685">
    <property type="entry name" value="Sulfotransfer_1"/>
    <property type="match status" value="1"/>
</dbReference>
<accession>A0A1W1XT50</accession>
<dbReference type="OrthoDB" id="5317005at2"/>
<evidence type="ECO:0000256" key="2">
    <source>
        <dbReference type="ARBA" id="ARBA00023180"/>
    </source>
</evidence>
<dbReference type="STRING" id="1121390.SAMN02746041_02723"/>
<gene>
    <name evidence="4" type="ORF">SAMN02746041_02723</name>
</gene>
<dbReference type="Proteomes" id="UP000192783">
    <property type="component" value="Unassembled WGS sequence"/>
</dbReference>
<keyword evidence="1 4" id="KW-0808">Transferase</keyword>
<evidence type="ECO:0000313" key="5">
    <source>
        <dbReference type="Proteomes" id="UP000192783"/>
    </source>
</evidence>
<evidence type="ECO:0000256" key="1">
    <source>
        <dbReference type="ARBA" id="ARBA00022679"/>
    </source>
</evidence>
<dbReference type="GO" id="GO:0008146">
    <property type="term" value="F:sulfotransferase activity"/>
    <property type="evidence" value="ECO:0007669"/>
    <property type="project" value="InterPro"/>
</dbReference>
<protein>
    <submittedName>
        <fullName evidence="4">Sulfotransferase family protein</fullName>
    </submittedName>
</protein>
<feature type="domain" description="Sulfotransferase" evidence="3">
    <location>
        <begin position="4"/>
        <end position="272"/>
    </location>
</feature>
<keyword evidence="5" id="KW-1185">Reference proteome</keyword>
<dbReference type="SUPFAM" id="SSF52540">
    <property type="entry name" value="P-loop containing nucleoside triphosphate hydrolases"/>
    <property type="match status" value="1"/>
</dbReference>
<keyword evidence="2" id="KW-0325">Glycoprotein</keyword>
<dbReference type="PANTHER" id="PTHR10605">
    <property type="entry name" value="HEPARAN SULFATE SULFOTRANSFERASE"/>
    <property type="match status" value="1"/>
</dbReference>
<dbReference type="EMBL" id="FWXF01000018">
    <property type="protein sequence ID" value="SMC26708.1"/>
    <property type="molecule type" value="Genomic_DNA"/>
</dbReference>
<reference evidence="4 5" key="1">
    <citation type="submission" date="2017-04" db="EMBL/GenBank/DDBJ databases">
        <authorList>
            <person name="Afonso C.L."/>
            <person name="Miller P.J."/>
            <person name="Scott M.A."/>
            <person name="Spackman E."/>
            <person name="Goraichik I."/>
            <person name="Dimitrov K.M."/>
            <person name="Suarez D.L."/>
            <person name="Swayne D.E."/>
        </authorList>
    </citation>
    <scope>NUCLEOTIDE SEQUENCE [LARGE SCALE GENOMIC DNA]</scope>
    <source>
        <strain evidence="4 5">DSM 13146</strain>
    </source>
</reference>
<dbReference type="InterPro" id="IPR000863">
    <property type="entry name" value="Sulfotransferase_dom"/>
</dbReference>
<sequence length="291" mass="33213">MKKPNFFIIGAPKCGTTSLYNWLRTHPQVFLSIPKEPHFFNTDVGFNFYTDLKAYEGLFFEANSQHLAVGEASTSYLWSGVAVPSILKYSPGARFIVMLRKPQEMAVSLYAQECGGAEDQPSFEAAWRLQTKRAQGYSLPAFCPAPDLYQYGDRCRIGSQLKRLFEHVSQDRVLVVFLENLRRDPRGEYDRVLQFLGLSRVYPAGFSAANTRRHIRSFRLKKVLNALGHLKSNLGIKKSTGLLAPFYRLNTAAKSKQMLPPPLRRELDAYFEPEIRIVRDLLGRVPSEWLD</sequence>
<dbReference type="RefSeq" id="WP_084058651.1">
    <property type="nucleotide sequence ID" value="NZ_FWXF01000018.1"/>
</dbReference>
<dbReference type="Gene3D" id="3.40.50.300">
    <property type="entry name" value="P-loop containing nucleotide triphosphate hydrolases"/>
    <property type="match status" value="1"/>
</dbReference>